<keyword evidence="1" id="KW-0472">Membrane</keyword>
<feature type="transmembrane region" description="Helical" evidence="1">
    <location>
        <begin position="52"/>
        <end position="71"/>
    </location>
</feature>
<dbReference type="Proteomes" id="UP000472839">
    <property type="component" value="Unassembled WGS sequence"/>
</dbReference>
<dbReference type="Proteomes" id="UP000461010">
    <property type="component" value="Unassembled WGS sequence"/>
</dbReference>
<dbReference type="AlphaFoldDB" id="A0A6L4WQ38"/>
<dbReference type="EMBL" id="WFKK01000044">
    <property type="protein sequence ID" value="KAB7886218.1"/>
    <property type="molecule type" value="Genomic_DNA"/>
</dbReference>
<evidence type="ECO:0000313" key="4">
    <source>
        <dbReference type="Proteomes" id="UP000461010"/>
    </source>
</evidence>
<protein>
    <submittedName>
        <fullName evidence="2">Uncharacterized protein</fullName>
    </submittedName>
</protein>
<name>A0A6L4WQ38_9BACT</name>
<evidence type="ECO:0000313" key="2">
    <source>
        <dbReference type="EMBL" id="KAB7886218.1"/>
    </source>
</evidence>
<proteinExistence type="predicted"/>
<accession>A0A6L4WQ38</accession>
<evidence type="ECO:0000313" key="5">
    <source>
        <dbReference type="Proteomes" id="UP000472839"/>
    </source>
</evidence>
<evidence type="ECO:0000313" key="3">
    <source>
        <dbReference type="EMBL" id="KAB7892236.1"/>
    </source>
</evidence>
<organism evidence="2 5">
    <name type="scientific">Poseidonibacter ostreae</name>
    <dbReference type="NCBI Taxonomy" id="2654171"/>
    <lineage>
        <taxon>Bacteria</taxon>
        <taxon>Pseudomonadati</taxon>
        <taxon>Campylobacterota</taxon>
        <taxon>Epsilonproteobacteria</taxon>
        <taxon>Campylobacterales</taxon>
        <taxon>Arcobacteraceae</taxon>
        <taxon>Poseidonibacter</taxon>
    </lineage>
</organism>
<evidence type="ECO:0000256" key="1">
    <source>
        <dbReference type="SAM" id="Phobius"/>
    </source>
</evidence>
<gene>
    <name evidence="3" type="ORF">GBG18_03850</name>
    <name evidence="2" type="ORF">GBG19_12515</name>
</gene>
<reference evidence="4 5" key="1">
    <citation type="submission" date="2019-10" db="EMBL/GenBank/DDBJ databases">
        <title>Poseidonibacter ostreae sp. nov., isolated from the gut of the Ostrea denselamellosa.</title>
        <authorList>
            <person name="Choi A."/>
        </authorList>
    </citation>
    <scope>NUCLEOTIDE SEQUENCE [LARGE SCALE GENOMIC DNA]</scope>
    <source>
        <strain evidence="2 5">SJOD-M-33</strain>
        <strain evidence="3 4">SJOD-M-5</strain>
    </source>
</reference>
<dbReference type="EMBL" id="WFKJ01000007">
    <property type="protein sequence ID" value="KAB7892236.1"/>
    <property type="molecule type" value="Genomic_DNA"/>
</dbReference>
<comment type="caution">
    <text evidence="2">The sequence shown here is derived from an EMBL/GenBank/DDBJ whole genome shotgun (WGS) entry which is preliminary data.</text>
</comment>
<sequence length="84" mass="9621">MKLLTFIIGISIPLFALFIALQLSPTIGNILIKPISYISNFLEQNFNELSYTTHALLIFSMAIFSILLFIFSSKFFMKKILNKI</sequence>
<keyword evidence="4" id="KW-1185">Reference proteome</keyword>
<keyword evidence="1" id="KW-1133">Transmembrane helix</keyword>
<keyword evidence="1" id="KW-0812">Transmembrane</keyword>
<dbReference type="RefSeq" id="WP_152188570.1">
    <property type="nucleotide sequence ID" value="NZ_WFKI01000007.1"/>
</dbReference>